<comment type="caution">
    <text evidence="2">The sequence shown here is derived from an EMBL/GenBank/DDBJ whole genome shotgun (WGS) entry which is preliminary data.</text>
</comment>
<feature type="transmembrane region" description="Helical" evidence="1">
    <location>
        <begin position="7"/>
        <end position="26"/>
    </location>
</feature>
<evidence type="ECO:0000313" key="3">
    <source>
        <dbReference type="Proteomes" id="UP001652445"/>
    </source>
</evidence>
<evidence type="ECO:0000256" key="1">
    <source>
        <dbReference type="SAM" id="Phobius"/>
    </source>
</evidence>
<dbReference type="EMBL" id="JAOQIO010000121">
    <property type="protein sequence ID" value="MCU6797450.1"/>
    <property type="molecule type" value="Genomic_DNA"/>
</dbReference>
<reference evidence="2 3" key="1">
    <citation type="submission" date="2022-09" db="EMBL/GenBank/DDBJ databases">
        <authorList>
            <person name="Han X.L."/>
            <person name="Wang Q."/>
            <person name="Lu T."/>
        </authorList>
    </citation>
    <scope>NUCLEOTIDE SEQUENCE [LARGE SCALE GENOMIC DNA]</scope>
    <source>
        <strain evidence="2 3">WQ 127069</strain>
    </source>
</reference>
<evidence type="ECO:0000313" key="2">
    <source>
        <dbReference type="EMBL" id="MCU6797450.1"/>
    </source>
</evidence>
<dbReference type="Proteomes" id="UP001652445">
    <property type="component" value="Unassembled WGS sequence"/>
</dbReference>
<keyword evidence="1" id="KW-0472">Membrane</keyword>
<dbReference type="RefSeq" id="WP_262688235.1">
    <property type="nucleotide sequence ID" value="NZ_JAOQIO010000121.1"/>
</dbReference>
<organism evidence="2 3">
    <name type="scientific">Paenibacillus baimaensis</name>
    <dbReference type="NCBI Taxonomy" id="2982185"/>
    <lineage>
        <taxon>Bacteria</taxon>
        <taxon>Bacillati</taxon>
        <taxon>Bacillota</taxon>
        <taxon>Bacilli</taxon>
        <taxon>Bacillales</taxon>
        <taxon>Paenibacillaceae</taxon>
        <taxon>Paenibacillus</taxon>
    </lineage>
</organism>
<keyword evidence="3" id="KW-1185">Reference proteome</keyword>
<evidence type="ECO:0008006" key="4">
    <source>
        <dbReference type="Google" id="ProtNLM"/>
    </source>
</evidence>
<sequence length="368" mass="41155">MRKAQVIGISLVLLVIIISVLVKTVWKPDQNMVTGNSPMSSTIVLKGLIGSEKEALFGDPDFQKLAKTKYGITLDTFKSGSLEMTDAQKLKDYDFVFPASQTVVEKLKSLTKINGTEEVFRTPLVYYSWERVVRPLEQLGIVQQQTDRSLTLDNKKLLQLVMDDKKWSDIGLTELYGPIVVDTSDPKKSNSGNSYAAIAADALSDGHVITQASIPVMRNAIQNIFAKSGFKKSSTTELFEEYLKTGAGSHKIIVGYESDVLYFAKQNPEVWKQLQQSAMPRMLYPAPTLWSVHTIVPLNEKARVLISFLKDTEVQKLAWERYGFRTGVVGNSTDISVFAVEGLSASIDRVMQLPDYETMEKLLEAFNY</sequence>
<accession>A0ABT2US03</accession>
<keyword evidence="1" id="KW-1133">Transmembrane helix</keyword>
<name>A0ABT2US03_9BACL</name>
<proteinExistence type="predicted"/>
<gene>
    <name evidence="2" type="ORF">OB236_35530</name>
</gene>
<keyword evidence="1" id="KW-0812">Transmembrane</keyword>
<protein>
    <recommendedName>
        <fullName evidence="4">Extracellular solute-binding protein</fullName>
    </recommendedName>
</protein>